<dbReference type="Pfam" id="PF06170">
    <property type="entry name" value="DUF983"/>
    <property type="match status" value="1"/>
</dbReference>
<keyword evidence="2" id="KW-0472">Membrane</keyword>
<organism evidence="3 4">
    <name type="scientific">Azorhizobium oxalatiphilum</name>
    <dbReference type="NCBI Taxonomy" id="980631"/>
    <lineage>
        <taxon>Bacteria</taxon>
        <taxon>Pseudomonadati</taxon>
        <taxon>Pseudomonadota</taxon>
        <taxon>Alphaproteobacteria</taxon>
        <taxon>Hyphomicrobiales</taxon>
        <taxon>Xanthobacteraceae</taxon>
        <taxon>Azorhizobium</taxon>
    </lineage>
</organism>
<evidence type="ECO:0000313" key="3">
    <source>
        <dbReference type="EMBL" id="GGF55904.1"/>
    </source>
</evidence>
<comment type="caution">
    <text evidence="3">The sequence shown here is derived from an EMBL/GenBank/DDBJ whole genome shotgun (WGS) entry which is preliminary data.</text>
</comment>
<dbReference type="NCBIfam" id="NF004633">
    <property type="entry name" value="PRK05978.1"/>
    <property type="match status" value="1"/>
</dbReference>
<keyword evidence="2" id="KW-1133">Transmembrane helix</keyword>
<dbReference type="InterPro" id="IPR009325">
    <property type="entry name" value="DUF983"/>
</dbReference>
<evidence type="ECO:0000313" key="4">
    <source>
        <dbReference type="Proteomes" id="UP000606044"/>
    </source>
</evidence>
<sequence>MGRNGEGTRALMTGRTETRRERDLAPAMRRGARGRCPHCGEGALFTRYLKVADHCPACGEALYHHRADDAPPYVTILLVGHIVVPLLVMVEESYRPEVWVHIALWMPLALILSLSLLPITKGALIGLQWALRMHGFDPRSPEYEPLPPGTAPEKIPATP</sequence>
<dbReference type="AlphaFoldDB" id="A0A917BT65"/>
<dbReference type="Proteomes" id="UP000606044">
    <property type="component" value="Unassembled WGS sequence"/>
</dbReference>
<gene>
    <name evidence="3" type="ORF">GCM10007301_14430</name>
</gene>
<proteinExistence type="predicted"/>
<evidence type="ECO:0000256" key="2">
    <source>
        <dbReference type="SAM" id="Phobius"/>
    </source>
</evidence>
<feature type="region of interest" description="Disordered" evidence="1">
    <location>
        <begin position="1"/>
        <end position="24"/>
    </location>
</feature>
<keyword evidence="4" id="KW-1185">Reference proteome</keyword>
<accession>A0A917BT65</accession>
<reference evidence="3" key="1">
    <citation type="journal article" date="2014" name="Int. J. Syst. Evol. Microbiol.">
        <title>Complete genome sequence of Corynebacterium casei LMG S-19264T (=DSM 44701T), isolated from a smear-ripened cheese.</title>
        <authorList>
            <consortium name="US DOE Joint Genome Institute (JGI-PGF)"/>
            <person name="Walter F."/>
            <person name="Albersmeier A."/>
            <person name="Kalinowski J."/>
            <person name="Ruckert C."/>
        </authorList>
    </citation>
    <scope>NUCLEOTIDE SEQUENCE</scope>
    <source>
        <strain evidence="3">CCM 7897</strain>
    </source>
</reference>
<keyword evidence="2" id="KW-0812">Transmembrane</keyword>
<evidence type="ECO:0008006" key="5">
    <source>
        <dbReference type="Google" id="ProtNLM"/>
    </source>
</evidence>
<name>A0A917BT65_9HYPH</name>
<protein>
    <recommendedName>
        <fullName evidence="5">DUF983 domain-containing protein</fullName>
    </recommendedName>
</protein>
<evidence type="ECO:0000256" key="1">
    <source>
        <dbReference type="SAM" id="MobiDB-lite"/>
    </source>
</evidence>
<reference evidence="3" key="2">
    <citation type="submission" date="2020-09" db="EMBL/GenBank/DDBJ databases">
        <authorList>
            <person name="Sun Q."/>
            <person name="Sedlacek I."/>
        </authorList>
    </citation>
    <scope>NUCLEOTIDE SEQUENCE</scope>
    <source>
        <strain evidence="3">CCM 7897</strain>
    </source>
</reference>
<dbReference type="EMBL" id="BMCT01000001">
    <property type="protein sequence ID" value="GGF55904.1"/>
    <property type="molecule type" value="Genomic_DNA"/>
</dbReference>
<feature type="transmembrane region" description="Helical" evidence="2">
    <location>
        <begin position="73"/>
        <end position="90"/>
    </location>
</feature>
<feature type="transmembrane region" description="Helical" evidence="2">
    <location>
        <begin position="102"/>
        <end position="124"/>
    </location>
</feature>